<name>A0A0B3XTX0_9ALTE</name>
<proteinExistence type="predicted"/>
<dbReference type="Pfam" id="PF13444">
    <property type="entry name" value="Acetyltransf_5"/>
    <property type="match status" value="1"/>
</dbReference>
<dbReference type="EMBL" id="JWLW01000017">
    <property type="protein sequence ID" value="KHT52429.1"/>
    <property type="molecule type" value="Genomic_DNA"/>
</dbReference>
<reference evidence="1 2" key="1">
    <citation type="submission" date="2014-12" db="EMBL/GenBank/DDBJ databases">
        <title>Genome sequencing of Alteromonas marina AD001.</title>
        <authorList>
            <person name="Adrian T.G.S."/>
            <person name="Chan K.G."/>
        </authorList>
    </citation>
    <scope>NUCLEOTIDE SEQUENCE [LARGE SCALE GENOMIC DNA]</scope>
    <source>
        <strain evidence="1 2">AD001</strain>
    </source>
</reference>
<dbReference type="SUPFAM" id="SSF55729">
    <property type="entry name" value="Acyl-CoA N-acyltransferases (Nat)"/>
    <property type="match status" value="1"/>
</dbReference>
<dbReference type="RefSeq" id="WP_039220392.1">
    <property type="nucleotide sequence ID" value="NZ_JWLW01000017.1"/>
</dbReference>
<keyword evidence="2" id="KW-1185">Reference proteome</keyword>
<sequence>MSAVRAFNGAVSNKLSRLPQTFSRVLPKRFSLEESISSFFFSRYELVIANEESEKQVSYKTRHKVYCEEMKFEQKNATALEKDKFDDRAINCYIKHLPTGECAGTIRLVLPTEAGLPLPLEEKCAEVIGDGTLLPSNLSPQSVCEISRLAIPREFRVRQLRSKILPSEKIEKVKQKKNVPFNVEHFPYLSIALYLMATSVCLHLNVKHAYVLMEPKLARRMKAFGIHFTPVGEAIEFNGKRMPYRLSPHVLLDDLAKPLKGFHRKIHSELNSALQAIGDVAVPTIEHTRKPLRIAHAA</sequence>
<accession>A0A0B3XTX0</accession>
<evidence type="ECO:0000313" key="2">
    <source>
        <dbReference type="Proteomes" id="UP000031197"/>
    </source>
</evidence>
<comment type="caution">
    <text evidence="1">The sequence shown here is derived from an EMBL/GenBank/DDBJ whole genome shotgun (WGS) entry which is preliminary data.</text>
</comment>
<evidence type="ECO:0000313" key="1">
    <source>
        <dbReference type="EMBL" id="KHT52429.1"/>
    </source>
</evidence>
<dbReference type="Proteomes" id="UP000031197">
    <property type="component" value="Unassembled WGS sequence"/>
</dbReference>
<dbReference type="OrthoDB" id="582214at2"/>
<gene>
    <name evidence="1" type="ORF">RJ41_10695</name>
</gene>
<dbReference type="AlphaFoldDB" id="A0A0B3XTX0"/>
<organism evidence="1 2">
    <name type="scientific">Alteromonas marina</name>
    <dbReference type="NCBI Taxonomy" id="203795"/>
    <lineage>
        <taxon>Bacteria</taxon>
        <taxon>Pseudomonadati</taxon>
        <taxon>Pseudomonadota</taxon>
        <taxon>Gammaproteobacteria</taxon>
        <taxon>Alteromonadales</taxon>
        <taxon>Alteromonadaceae</taxon>
        <taxon>Alteromonas/Salinimonas group</taxon>
        <taxon>Alteromonas</taxon>
    </lineage>
</organism>
<dbReference type="InterPro" id="IPR022484">
    <property type="entry name" value="PEP-CTERM/exosrtase_acylTfrase"/>
</dbReference>
<dbReference type="Gene3D" id="3.40.630.30">
    <property type="match status" value="1"/>
</dbReference>
<protein>
    <submittedName>
        <fullName evidence="1">Uncharacterized protein</fullName>
    </submittedName>
</protein>
<dbReference type="InterPro" id="IPR016181">
    <property type="entry name" value="Acyl_CoA_acyltransferase"/>
</dbReference>
<dbReference type="NCBIfam" id="TIGR03694">
    <property type="entry name" value="exosort_acyl"/>
    <property type="match status" value="1"/>
</dbReference>